<protein>
    <submittedName>
        <fullName evidence="1">Uncharacterized protein</fullName>
    </submittedName>
</protein>
<dbReference type="EMBL" id="PDLN01000006">
    <property type="protein sequence ID" value="RDW83419.1"/>
    <property type="molecule type" value="Genomic_DNA"/>
</dbReference>
<reference evidence="1 2" key="1">
    <citation type="journal article" date="2018" name="IMA Fungus">
        <title>IMA Genome-F 9: Draft genome sequence of Annulohypoxylon stygium, Aspergillus mulundensis, Berkeleyomyces basicola (syn. Thielaviopsis basicola), Ceratocystis smalleyi, two Cercospora beticola strains, Coleophoma cylindrospora, Fusarium fracticaudum, Phialophora cf. hyalina, and Morchella septimelata.</title>
        <authorList>
            <person name="Wingfield B.D."/>
            <person name="Bills G.F."/>
            <person name="Dong Y."/>
            <person name="Huang W."/>
            <person name="Nel W.J."/>
            <person name="Swalarsk-Parry B.S."/>
            <person name="Vaghefi N."/>
            <person name="Wilken P.M."/>
            <person name="An Z."/>
            <person name="de Beer Z.W."/>
            <person name="De Vos L."/>
            <person name="Chen L."/>
            <person name="Duong T.A."/>
            <person name="Gao Y."/>
            <person name="Hammerbacher A."/>
            <person name="Kikkert J.R."/>
            <person name="Li Y."/>
            <person name="Li H."/>
            <person name="Li K."/>
            <person name="Li Q."/>
            <person name="Liu X."/>
            <person name="Ma X."/>
            <person name="Naidoo K."/>
            <person name="Pethybridge S.J."/>
            <person name="Sun J."/>
            <person name="Steenkamp E.T."/>
            <person name="van der Nest M.A."/>
            <person name="van Wyk S."/>
            <person name="Wingfield M.J."/>
            <person name="Xiong C."/>
            <person name="Yue Q."/>
            <person name="Zhang X."/>
        </authorList>
    </citation>
    <scope>NUCLEOTIDE SEQUENCE [LARGE SCALE GENOMIC DNA]</scope>
    <source>
        <strain evidence="1 2">BP5796</strain>
    </source>
</reference>
<evidence type="ECO:0000313" key="2">
    <source>
        <dbReference type="Proteomes" id="UP000256328"/>
    </source>
</evidence>
<evidence type="ECO:0000313" key="1">
    <source>
        <dbReference type="EMBL" id="RDW83419.1"/>
    </source>
</evidence>
<dbReference type="Proteomes" id="UP000256328">
    <property type="component" value="Unassembled WGS sequence"/>
</dbReference>
<keyword evidence="2" id="KW-1185">Reference proteome</keyword>
<name>A0A3D8SAM0_9HELO</name>
<proteinExistence type="predicted"/>
<gene>
    <name evidence="1" type="ORF">BP5796_04910</name>
</gene>
<accession>A0A3D8SAM0</accession>
<sequence>MPAYYANPTNIGAITDAKEFRQMGEMTWAARQVSSVQILTCKFVKGCSSVPSCRDIWGLQSRKFPPDSLEAVETTRKAHFTIGTVVALKSFTRTHAISSVTLVQIQMLISSQNVTWEVQTEKVNDYQYFPKCVLVFTTPDYNYIKRDCFDLHRMYSNCRDALVAVSRIVL</sequence>
<organism evidence="1 2">
    <name type="scientific">Coleophoma crateriformis</name>
    <dbReference type="NCBI Taxonomy" id="565419"/>
    <lineage>
        <taxon>Eukaryota</taxon>
        <taxon>Fungi</taxon>
        <taxon>Dikarya</taxon>
        <taxon>Ascomycota</taxon>
        <taxon>Pezizomycotina</taxon>
        <taxon>Leotiomycetes</taxon>
        <taxon>Helotiales</taxon>
        <taxon>Dermateaceae</taxon>
        <taxon>Coleophoma</taxon>
    </lineage>
</organism>
<dbReference type="AlphaFoldDB" id="A0A3D8SAM0"/>
<comment type="caution">
    <text evidence="1">The sequence shown here is derived from an EMBL/GenBank/DDBJ whole genome shotgun (WGS) entry which is preliminary data.</text>
</comment>